<dbReference type="Proteomes" id="UP000531594">
    <property type="component" value="Unassembled WGS sequence"/>
</dbReference>
<evidence type="ECO:0000313" key="2">
    <source>
        <dbReference type="Proteomes" id="UP000531594"/>
    </source>
</evidence>
<dbReference type="GO" id="GO:0003677">
    <property type="term" value="F:DNA binding"/>
    <property type="evidence" value="ECO:0007669"/>
    <property type="project" value="UniProtKB-KW"/>
</dbReference>
<accession>A0A7X0HW80</accession>
<dbReference type="AlphaFoldDB" id="A0A7X0HW80"/>
<proteinExistence type="predicted"/>
<protein>
    <submittedName>
        <fullName evidence="1">DNA-binding Lrp family transcriptional regulator</fullName>
    </submittedName>
</protein>
<sequence>MISGIEQSLIKARNTAINVIKLHLAGKSVNEISSDLKISQEEVLEILAKFESNDQ</sequence>
<keyword evidence="2" id="KW-1185">Reference proteome</keyword>
<keyword evidence="1" id="KW-0238">DNA-binding</keyword>
<evidence type="ECO:0000313" key="1">
    <source>
        <dbReference type="EMBL" id="MBB6447062.1"/>
    </source>
</evidence>
<dbReference type="EMBL" id="JACHGK010000016">
    <property type="protein sequence ID" value="MBB6447062.1"/>
    <property type="molecule type" value="Genomic_DNA"/>
</dbReference>
<gene>
    <name evidence="1" type="ORF">HNR53_003739</name>
</gene>
<comment type="caution">
    <text evidence="1">The sequence shown here is derived from an EMBL/GenBank/DDBJ whole genome shotgun (WGS) entry which is preliminary data.</text>
</comment>
<dbReference type="RefSeq" id="WP_184528627.1">
    <property type="nucleotide sequence ID" value="NZ_JACHGK010000016.1"/>
</dbReference>
<name>A0A7X0HW80_9BACI</name>
<organism evidence="1 2">
    <name type="scientific">Bacillus benzoevorans</name>
    <dbReference type="NCBI Taxonomy" id="1456"/>
    <lineage>
        <taxon>Bacteria</taxon>
        <taxon>Bacillati</taxon>
        <taxon>Bacillota</taxon>
        <taxon>Bacilli</taxon>
        <taxon>Bacillales</taxon>
        <taxon>Bacillaceae</taxon>
        <taxon>Bacillus</taxon>
    </lineage>
</organism>
<dbReference type="InterPro" id="IPR036388">
    <property type="entry name" value="WH-like_DNA-bd_sf"/>
</dbReference>
<dbReference type="Gene3D" id="1.10.10.10">
    <property type="entry name" value="Winged helix-like DNA-binding domain superfamily/Winged helix DNA-binding domain"/>
    <property type="match status" value="1"/>
</dbReference>
<reference evidence="1 2" key="1">
    <citation type="submission" date="2020-08" db="EMBL/GenBank/DDBJ databases">
        <title>Genomic Encyclopedia of Type Strains, Phase IV (KMG-IV): sequencing the most valuable type-strain genomes for metagenomic binning, comparative biology and taxonomic classification.</title>
        <authorList>
            <person name="Goeker M."/>
        </authorList>
    </citation>
    <scope>NUCLEOTIDE SEQUENCE [LARGE SCALE GENOMIC DNA]</scope>
    <source>
        <strain evidence="1 2">DSM 5391</strain>
    </source>
</reference>